<dbReference type="Proteomes" id="UP000240535">
    <property type="component" value="Unassembled WGS sequence"/>
</dbReference>
<evidence type="ECO:0000313" key="4">
    <source>
        <dbReference type="Proteomes" id="UP000240535"/>
    </source>
</evidence>
<sequence>MKKHILMTILSLAVAFSLNAKDTDLVMATTTSTDNTGLLDDIYPVYKKATGVDIKWTAVGTGKALEMGKNCDADILFVHSPAVEKKFVDEGYGIDRTPVMYNDFILIGHKSLADKFKNKSLKETFQIIENEKIKFFSRGDKSGTNNKEIAVWKAAIGQAPEKESWYNQTGQGMISTINIAAEQKGVTLTDRGTFIKYEHGLGGKSDFEIISEGDANLKNFYSVIAVNPKNCEKADYENATEFINWITSDDGQKFIEDFKLMGKPLFTPDAKTRKES</sequence>
<organism evidence="3 4">
    <name type="scientific">Campylobacter blaseri</name>
    <dbReference type="NCBI Taxonomy" id="2042961"/>
    <lineage>
        <taxon>Bacteria</taxon>
        <taxon>Pseudomonadati</taxon>
        <taxon>Campylobacterota</taxon>
        <taxon>Epsilonproteobacteria</taxon>
        <taxon>Campylobacterales</taxon>
        <taxon>Campylobacteraceae</taxon>
        <taxon>Campylobacter</taxon>
    </lineage>
</organism>
<dbReference type="InterPro" id="IPR053775">
    <property type="entry name" value="TupA"/>
</dbReference>
<dbReference type="PANTHER" id="PTHR37945">
    <property type="entry name" value="EXTRACELLULAR TUNGSTATE BINDING PROTEIN"/>
    <property type="match status" value="1"/>
</dbReference>
<feature type="domain" description="PBP" evidence="2">
    <location>
        <begin position="21"/>
        <end position="250"/>
    </location>
</feature>
<dbReference type="OrthoDB" id="186379at2"/>
<keyword evidence="4" id="KW-1185">Reference proteome</keyword>
<dbReference type="GO" id="GO:1901238">
    <property type="term" value="F:ABC-type tungstate transporter activity"/>
    <property type="evidence" value="ECO:0007669"/>
    <property type="project" value="InterPro"/>
</dbReference>
<evidence type="ECO:0000313" key="3">
    <source>
        <dbReference type="EMBL" id="PSM51504.1"/>
    </source>
</evidence>
<dbReference type="EMBL" id="PDHH01000007">
    <property type="protein sequence ID" value="PSM51504.1"/>
    <property type="molecule type" value="Genomic_DNA"/>
</dbReference>
<protein>
    <submittedName>
        <fullName evidence="3">Tungsten ABC transporter substrate-binding protein</fullName>
    </submittedName>
</protein>
<feature type="signal peptide" evidence="1">
    <location>
        <begin position="1"/>
        <end position="20"/>
    </location>
</feature>
<comment type="caution">
    <text evidence="3">The sequence shown here is derived from an EMBL/GenBank/DDBJ whole genome shotgun (WGS) entry which is preliminary data.</text>
</comment>
<dbReference type="SUPFAM" id="SSF53850">
    <property type="entry name" value="Periplasmic binding protein-like II"/>
    <property type="match status" value="1"/>
</dbReference>
<dbReference type="InterPro" id="IPR024370">
    <property type="entry name" value="PBP_domain"/>
</dbReference>
<dbReference type="Gene3D" id="3.40.190.10">
    <property type="entry name" value="Periplasmic binding protein-like II"/>
    <property type="match status" value="2"/>
</dbReference>
<dbReference type="NCBIfam" id="NF041772">
    <property type="entry name" value="tung_bind_TupA"/>
    <property type="match status" value="1"/>
</dbReference>
<feature type="chain" id="PRO_5015502898" evidence="1">
    <location>
        <begin position="21"/>
        <end position="276"/>
    </location>
</feature>
<dbReference type="InterPro" id="IPR052738">
    <property type="entry name" value="ABC-Tungstate_binding"/>
</dbReference>
<accession>A0A2P8QZ27</accession>
<keyword evidence="1" id="KW-0732">Signal</keyword>
<dbReference type="AlphaFoldDB" id="A0A2P8QZ27"/>
<dbReference type="RefSeq" id="WP_106872485.1">
    <property type="nucleotide sequence ID" value="NZ_CP053841.1"/>
</dbReference>
<dbReference type="Pfam" id="PF12849">
    <property type="entry name" value="PBP_like_2"/>
    <property type="match status" value="1"/>
</dbReference>
<name>A0A2P8QZ27_9BACT</name>
<reference evidence="4" key="1">
    <citation type="submission" date="2017-10" db="EMBL/GenBank/DDBJ databases">
        <title>Campylobacter species from seals.</title>
        <authorList>
            <person name="Gilbert M.J."/>
            <person name="Zomer A.L."/>
            <person name="Timmerman A.J."/>
            <person name="Duim B."/>
            <person name="Wagenaar J.A."/>
        </authorList>
    </citation>
    <scope>NUCLEOTIDE SEQUENCE [LARGE SCALE GENOMIC DNA]</scope>
    <source>
        <strain evidence="4">17S00004-5</strain>
    </source>
</reference>
<evidence type="ECO:0000259" key="2">
    <source>
        <dbReference type="Pfam" id="PF12849"/>
    </source>
</evidence>
<gene>
    <name evidence="3" type="ORF">CQ405_08035</name>
</gene>
<proteinExistence type="predicted"/>
<evidence type="ECO:0000256" key="1">
    <source>
        <dbReference type="SAM" id="SignalP"/>
    </source>
</evidence>
<dbReference type="PANTHER" id="PTHR37945:SF1">
    <property type="entry name" value="EXTRACELLULAR TUNGSTATE BINDING PROTEIN"/>
    <property type="match status" value="1"/>
</dbReference>